<evidence type="ECO:0000313" key="3">
    <source>
        <dbReference type="RefSeq" id="XP_014506714.1"/>
    </source>
</evidence>
<name>A0A1S3UL73_VIGRR</name>
<dbReference type="CDD" id="cd04301">
    <property type="entry name" value="NAT_SF"/>
    <property type="match status" value="1"/>
</dbReference>
<dbReference type="KEGG" id="vra:106766506"/>
<protein>
    <submittedName>
        <fullName evidence="3">Uncharacterized protein LOC106766506</fullName>
    </submittedName>
</protein>
<dbReference type="GeneID" id="106766506"/>
<dbReference type="PROSITE" id="PS51186">
    <property type="entry name" value="GNAT"/>
    <property type="match status" value="1"/>
</dbReference>
<evidence type="ECO:0000259" key="1">
    <source>
        <dbReference type="PROSITE" id="PS51186"/>
    </source>
</evidence>
<gene>
    <name evidence="3" type="primary">LOC106766506</name>
</gene>
<dbReference type="SUPFAM" id="SSF55729">
    <property type="entry name" value="Acyl-CoA N-acyltransferases (Nat)"/>
    <property type="match status" value="1"/>
</dbReference>
<keyword evidence="2" id="KW-1185">Reference proteome</keyword>
<feature type="domain" description="N-acetyltransferase" evidence="1">
    <location>
        <begin position="113"/>
        <end position="279"/>
    </location>
</feature>
<evidence type="ECO:0000313" key="2">
    <source>
        <dbReference type="Proteomes" id="UP000087766"/>
    </source>
</evidence>
<dbReference type="OrthoDB" id="41532at2759"/>
<reference evidence="3" key="2">
    <citation type="submission" date="2025-08" db="UniProtKB">
        <authorList>
            <consortium name="RefSeq"/>
        </authorList>
    </citation>
    <scope>IDENTIFICATION</scope>
    <source>
        <tissue evidence="3">Leaf</tissue>
    </source>
</reference>
<dbReference type="PANTHER" id="PTHR47426">
    <property type="entry name" value="ACYL-COA N-ACYLTRANSFERASES (NAT) SUPERFAMILY PROTEIN"/>
    <property type="match status" value="1"/>
</dbReference>
<dbReference type="STRING" id="3916.A0A1S3UL73"/>
<proteinExistence type="predicted"/>
<dbReference type="Proteomes" id="UP000087766">
    <property type="component" value="Chromosome 7"/>
</dbReference>
<dbReference type="InterPro" id="IPR000182">
    <property type="entry name" value="GNAT_dom"/>
</dbReference>
<dbReference type="AlphaFoldDB" id="A0A1S3UL73"/>
<reference evidence="2" key="1">
    <citation type="journal article" date="2014" name="Nat. Commun.">
        <title>Genome sequence of mungbean and insights into evolution within Vigna species.</title>
        <authorList>
            <person name="Kang Y.J."/>
            <person name="Kim S.K."/>
            <person name="Kim M.Y."/>
            <person name="Lestari P."/>
            <person name="Kim K.H."/>
            <person name="Ha B.K."/>
            <person name="Jun T.H."/>
            <person name="Hwang W.J."/>
            <person name="Lee T."/>
            <person name="Lee J."/>
            <person name="Shim S."/>
            <person name="Yoon M.Y."/>
            <person name="Jang Y.E."/>
            <person name="Han K.S."/>
            <person name="Taeprayoon P."/>
            <person name="Yoon N."/>
            <person name="Somta P."/>
            <person name="Tanya P."/>
            <person name="Kim K.S."/>
            <person name="Gwag J.G."/>
            <person name="Moon J.K."/>
            <person name="Lee Y.H."/>
            <person name="Park B.S."/>
            <person name="Bombarely A."/>
            <person name="Doyle J.J."/>
            <person name="Jackson S.A."/>
            <person name="Schafleitner R."/>
            <person name="Srinives P."/>
            <person name="Varshney R.K."/>
            <person name="Lee S.H."/>
        </authorList>
    </citation>
    <scope>NUCLEOTIDE SEQUENCE [LARGE SCALE GENOMIC DNA]</scope>
    <source>
        <strain evidence="2">cv. VC1973A</strain>
    </source>
</reference>
<dbReference type="Gene3D" id="3.40.630.30">
    <property type="match status" value="1"/>
</dbReference>
<accession>A0A1S3UL73</accession>
<sequence length="279" mass="31844">MHSVSSTIHLSFFHNSVSSKCPRTASSLSMDSDFLKKDASLQLLSLKPHLPRQKTATFCHLNFGRKQPSPEELGPHESLEFRNFIVREAFLNEEFWIAAALRAEHKMENKSRYNHYEKRLHTIEEYDKIKKQCREPQPGHSSTCIIAVKKQVKDVTRIVLRSVVGTLDLNIRCLQFGQSYPRERVYATGFQVKERSSSRYGYIANVCVTKSYRRKGIASTMLSFAVKYAKSRGVNSVYAHVNRNDGPALALFQKLGFEVLDIANPLLITCNLYLLGLQI</sequence>
<dbReference type="GO" id="GO:0016747">
    <property type="term" value="F:acyltransferase activity, transferring groups other than amino-acyl groups"/>
    <property type="evidence" value="ECO:0007669"/>
    <property type="project" value="InterPro"/>
</dbReference>
<dbReference type="Pfam" id="PF00583">
    <property type="entry name" value="Acetyltransf_1"/>
    <property type="match status" value="1"/>
</dbReference>
<organism evidence="2 3">
    <name type="scientific">Vigna radiata var. radiata</name>
    <name type="common">Mung bean</name>
    <name type="synonym">Phaseolus aureus</name>
    <dbReference type="NCBI Taxonomy" id="3916"/>
    <lineage>
        <taxon>Eukaryota</taxon>
        <taxon>Viridiplantae</taxon>
        <taxon>Streptophyta</taxon>
        <taxon>Embryophyta</taxon>
        <taxon>Tracheophyta</taxon>
        <taxon>Spermatophyta</taxon>
        <taxon>Magnoliopsida</taxon>
        <taxon>eudicotyledons</taxon>
        <taxon>Gunneridae</taxon>
        <taxon>Pentapetalae</taxon>
        <taxon>rosids</taxon>
        <taxon>fabids</taxon>
        <taxon>Fabales</taxon>
        <taxon>Fabaceae</taxon>
        <taxon>Papilionoideae</taxon>
        <taxon>50 kb inversion clade</taxon>
        <taxon>NPAAA clade</taxon>
        <taxon>indigoferoid/millettioid clade</taxon>
        <taxon>Phaseoleae</taxon>
        <taxon>Vigna</taxon>
    </lineage>
</organism>
<dbReference type="RefSeq" id="XP_014506714.1">
    <property type="nucleotide sequence ID" value="XM_014651228.2"/>
</dbReference>
<dbReference type="PANTHER" id="PTHR47426:SF3">
    <property type="entry name" value="GCN5-RELATED N-ACETYLTRANSFERASE 6, CHLOROPLASTIC"/>
    <property type="match status" value="1"/>
</dbReference>
<dbReference type="InterPro" id="IPR016181">
    <property type="entry name" value="Acyl_CoA_acyltransferase"/>
</dbReference>